<name>A0A818ESV4_9BILA</name>
<keyword evidence="3 8" id="KW-1133">Transmembrane helix</keyword>
<evidence type="ECO:0000256" key="2">
    <source>
        <dbReference type="ARBA" id="ARBA00022692"/>
    </source>
</evidence>
<feature type="transmembrane region" description="Helical" evidence="8">
    <location>
        <begin position="17"/>
        <end position="43"/>
    </location>
</feature>
<evidence type="ECO:0000313" key="12">
    <source>
        <dbReference type="EMBL" id="CAF4096883.1"/>
    </source>
</evidence>
<dbReference type="SUPFAM" id="SSF81321">
    <property type="entry name" value="Family A G protein-coupled receptor-like"/>
    <property type="match status" value="1"/>
</dbReference>
<evidence type="ECO:0000313" key="13">
    <source>
        <dbReference type="EMBL" id="CAF4557557.1"/>
    </source>
</evidence>
<dbReference type="EMBL" id="CAJOBP010000002">
    <property type="protein sequence ID" value="CAF4096883.1"/>
    <property type="molecule type" value="Genomic_DNA"/>
</dbReference>
<evidence type="ECO:0000313" key="10">
    <source>
        <dbReference type="EMBL" id="CAF3463786.1"/>
    </source>
</evidence>
<comment type="subcellular location">
    <subcellularLocation>
        <location evidence="1">Membrane</location>
        <topology evidence="1">Multi-pass membrane protein</topology>
    </subcellularLocation>
</comment>
<evidence type="ECO:0000256" key="4">
    <source>
        <dbReference type="ARBA" id="ARBA00023040"/>
    </source>
</evidence>
<proteinExistence type="predicted"/>
<protein>
    <recommendedName>
        <fullName evidence="9">G-protein coupled receptors family 1 profile domain-containing protein</fullName>
    </recommendedName>
</protein>
<feature type="transmembrane region" description="Helical" evidence="8">
    <location>
        <begin position="64"/>
        <end position="87"/>
    </location>
</feature>
<dbReference type="OrthoDB" id="10034987at2759"/>
<evidence type="ECO:0000256" key="6">
    <source>
        <dbReference type="ARBA" id="ARBA00023170"/>
    </source>
</evidence>
<keyword evidence="4" id="KW-0297">G-protein coupled receptor</keyword>
<dbReference type="InterPro" id="IPR017452">
    <property type="entry name" value="GPCR_Rhodpsn_7TM"/>
</dbReference>
<dbReference type="GO" id="GO:0005886">
    <property type="term" value="C:plasma membrane"/>
    <property type="evidence" value="ECO:0007669"/>
    <property type="project" value="TreeGrafter"/>
</dbReference>
<reference evidence="10" key="1">
    <citation type="submission" date="2021-02" db="EMBL/GenBank/DDBJ databases">
        <authorList>
            <person name="Nowell W R."/>
        </authorList>
    </citation>
    <scope>NUCLEOTIDE SEQUENCE</scope>
</reference>
<dbReference type="PANTHER" id="PTHR24243">
    <property type="entry name" value="G-PROTEIN COUPLED RECEPTOR"/>
    <property type="match status" value="1"/>
</dbReference>
<dbReference type="Proteomes" id="UP000663873">
    <property type="component" value="Unassembled WGS sequence"/>
</dbReference>
<dbReference type="Proteomes" id="UP000663825">
    <property type="component" value="Unassembled WGS sequence"/>
</dbReference>
<feature type="transmembrane region" description="Helical" evidence="8">
    <location>
        <begin position="150"/>
        <end position="168"/>
    </location>
</feature>
<evidence type="ECO:0000256" key="3">
    <source>
        <dbReference type="ARBA" id="ARBA00022989"/>
    </source>
</evidence>
<evidence type="ECO:0000259" key="9">
    <source>
        <dbReference type="PROSITE" id="PS50262"/>
    </source>
</evidence>
<keyword evidence="6" id="KW-0675">Receptor</keyword>
<evidence type="ECO:0000256" key="5">
    <source>
        <dbReference type="ARBA" id="ARBA00023136"/>
    </source>
</evidence>
<evidence type="ECO:0000313" key="14">
    <source>
        <dbReference type="Proteomes" id="UP000663825"/>
    </source>
</evidence>
<evidence type="ECO:0000256" key="8">
    <source>
        <dbReference type="SAM" id="Phobius"/>
    </source>
</evidence>
<keyword evidence="5 8" id="KW-0472">Membrane</keyword>
<dbReference type="PROSITE" id="PS50262">
    <property type="entry name" value="G_PROTEIN_RECEP_F1_2"/>
    <property type="match status" value="1"/>
</dbReference>
<evidence type="ECO:0000313" key="15">
    <source>
        <dbReference type="Proteomes" id="UP000663873"/>
    </source>
</evidence>
<dbReference type="Proteomes" id="UP000663872">
    <property type="component" value="Unassembled WGS sequence"/>
</dbReference>
<feature type="domain" description="G-protein coupled receptors family 1 profile" evidence="9">
    <location>
        <begin position="32"/>
        <end position="296"/>
    </location>
</feature>
<evidence type="ECO:0000256" key="7">
    <source>
        <dbReference type="ARBA" id="ARBA00023224"/>
    </source>
</evidence>
<accession>A0A818ESV4</accession>
<dbReference type="InterPro" id="IPR000276">
    <property type="entry name" value="GPCR_Rhodpsn"/>
</dbReference>
<dbReference type="Pfam" id="PF00001">
    <property type="entry name" value="7tm_1"/>
    <property type="match status" value="1"/>
</dbReference>
<keyword evidence="2 8" id="KW-0812">Transmembrane</keyword>
<gene>
    <name evidence="11" type="ORF">GRG538_LOCUS32883</name>
    <name evidence="13" type="ORF">QYT958_LOCUS8759</name>
    <name evidence="10" type="ORF">TIS948_LOCUS32834</name>
    <name evidence="12" type="ORF">UJA718_LOCUS45</name>
</gene>
<dbReference type="PANTHER" id="PTHR24243:SF230">
    <property type="entry name" value="G-PROTEIN COUPLED RECEPTORS FAMILY 1 PROFILE DOMAIN-CONTAINING PROTEIN"/>
    <property type="match status" value="1"/>
</dbReference>
<feature type="transmembrane region" description="Helical" evidence="8">
    <location>
        <begin position="188"/>
        <end position="214"/>
    </location>
</feature>
<dbReference type="EMBL" id="CAJOBR010000892">
    <property type="protein sequence ID" value="CAF4557557.1"/>
    <property type="molecule type" value="Genomic_DNA"/>
</dbReference>
<organism evidence="10 14">
    <name type="scientific">Rotaria socialis</name>
    <dbReference type="NCBI Taxonomy" id="392032"/>
    <lineage>
        <taxon>Eukaryota</taxon>
        <taxon>Metazoa</taxon>
        <taxon>Spiralia</taxon>
        <taxon>Gnathifera</taxon>
        <taxon>Rotifera</taxon>
        <taxon>Eurotatoria</taxon>
        <taxon>Bdelloidea</taxon>
        <taxon>Philodinida</taxon>
        <taxon>Philodinidae</taxon>
        <taxon>Rotaria</taxon>
    </lineage>
</organism>
<sequence length="333" mass="38799">MYYAQATDQFNMVAHKLMIFFGIIMCIFGLIGNILNVCVFAIWSRSRKKINRYSSSHRTSNSSLYLLASSVANLIIISYPLLTRILLDGYQYRVTRTNVLILCKFRYYALHTFDLISLTCICMATYDRYLLSSRKVRLRQMSARRQRTKLSILFIIVLVGLHSIPLIIYYDVSNTGQCEIFPIEYSYYYLYVVQISLHGLIPIIFLSIFGLSTFKQLKLITKHNPSNHLNSDRQLAHMLLLMSIAIILSSIPHCIEQIHEVVFSDNNYEYSSKFFLYHVISSILYYTNPVTSFYVFYISTPNFRIQVRNLFSNNRHNEDMTNKSSNSRSAAQI</sequence>
<keyword evidence="7" id="KW-0807">Transducer</keyword>
<evidence type="ECO:0000256" key="1">
    <source>
        <dbReference type="ARBA" id="ARBA00004141"/>
    </source>
</evidence>
<keyword evidence="15" id="KW-1185">Reference proteome</keyword>
<dbReference type="Gene3D" id="1.20.1070.10">
    <property type="entry name" value="Rhodopsin 7-helix transmembrane proteins"/>
    <property type="match status" value="1"/>
</dbReference>
<feature type="transmembrane region" description="Helical" evidence="8">
    <location>
        <begin position="275"/>
        <end position="298"/>
    </location>
</feature>
<feature type="transmembrane region" description="Helical" evidence="8">
    <location>
        <begin position="235"/>
        <end position="255"/>
    </location>
</feature>
<dbReference type="GO" id="GO:0004930">
    <property type="term" value="F:G protein-coupled receptor activity"/>
    <property type="evidence" value="ECO:0007669"/>
    <property type="project" value="UniProtKB-KW"/>
</dbReference>
<dbReference type="AlphaFoldDB" id="A0A818ESV4"/>
<dbReference type="EMBL" id="CAJNYT010005832">
    <property type="protein sequence ID" value="CAF3777952.1"/>
    <property type="molecule type" value="Genomic_DNA"/>
</dbReference>
<evidence type="ECO:0000313" key="11">
    <source>
        <dbReference type="EMBL" id="CAF3777952.1"/>
    </source>
</evidence>
<dbReference type="Proteomes" id="UP000663848">
    <property type="component" value="Unassembled WGS sequence"/>
</dbReference>
<comment type="caution">
    <text evidence="10">The sequence shown here is derived from an EMBL/GenBank/DDBJ whole genome shotgun (WGS) entry which is preliminary data.</text>
</comment>
<dbReference type="EMBL" id="CAJNXB010006047">
    <property type="protein sequence ID" value="CAF3463786.1"/>
    <property type="molecule type" value="Genomic_DNA"/>
</dbReference>
<feature type="transmembrane region" description="Helical" evidence="8">
    <location>
        <begin position="107"/>
        <end position="129"/>
    </location>
</feature>